<dbReference type="AlphaFoldDB" id="A0A2T4B3I3"/>
<reference evidence="2" key="1">
    <citation type="submission" date="2016-07" db="EMBL/GenBank/DDBJ databases">
        <title>Multiple horizontal gene transfer events from other fungi enriched the ability of initially mycotrophic Trichoderma (Ascomycota) to feed on dead plant biomass.</title>
        <authorList>
            <consortium name="DOE Joint Genome Institute"/>
            <person name="Atanasova L."/>
            <person name="Chenthamara K."/>
            <person name="Zhang J."/>
            <person name="Grujic M."/>
            <person name="Henrissat B."/>
            <person name="Kuo A."/>
            <person name="Aerts A."/>
            <person name="Salamov A."/>
            <person name="Lipzen A."/>
            <person name="Labutti K."/>
            <person name="Barry K."/>
            <person name="Miao Y."/>
            <person name="Rahimi M.J."/>
            <person name="Shen Q."/>
            <person name="Grigoriev I.V."/>
            <person name="Kubicek C.P."/>
            <person name="Druzhinina I.S."/>
        </authorList>
    </citation>
    <scope>NUCLEOTIDE SEQUENCE [LARGE SCALE GENOMIC DNA]</scope>
    <source>
        <strain evidence="2">TUCIM 6016</strain>
    </source>
</reference>
<evidence type="ECO:0000313" key="2">
    <source>
        <dbReference type="Proteomes" id="UP000241546"/>
    </source>
</evidence>
<dbReference type="Proteomes" id="UP000241546">
    <property type="component" value="Unassembled WGS sequence"/>
</dbReference>
<keyword evidence="2" id="KW-1185">Reference proteome</keyword>
<dbReference type="RefSeq" id="XP_024747213.1">
    <property type="nucleotide sequence ID" value="XM_024893610.1"/>
</dbReference>
<dbReference type="GeneID" id="36601728"/>
<evidence type="ECO:0000313" key="1">
    <source>
        <dbReference type="EMBL" id="PTB63893.1"/>
    </source>
</evidence>
<organism evidence="1 2">
    <name type="scientific">Trichoderma citrinoviride</name>
    <dbReference type="NCBI Taxonomy" id="58853"/>
    <lineage>
        <taxon>Eukaryota</taxon>
        <taxon>Fungi</taxon>
        <taxon>Dikarya</taxon>
        <taxon>Ascomycota</taxon>
        <taxon>Pezizomycotina</taxon>
        <taxon>Sordariomycetes</taxon>
        <taxon>Hypocreomycetidae</taxon>
        <taxon>Hypocreales</taxon>
        <taxon>Hypocreaceae</taxon>
        <taxon>Trichoderma</taxon>
    </lineage>
</organism>
<accession>A0A2T4B3I3</accession>
<protein>
    <submittedName>
        <fullName evidence="1">Uncharacterized protein</fullName>
    </submittedName>
</protein>
<proteinExistence type="predicted"/>
<sequence>MKSPGGAQNGEKYPVVNPLLQGRDGQKLFHMGEQYGLSKKEFDYALTIQSPRRGERIFYPVHVLSRSQATINRWDGNLVKSLSLYTARTMEKYCNKWAVAVTLDEPHAAEAMTYFFATYYCERFARIKRTRPTATREQMLWYNLDR</sequence>
<dbReference type="EMBL" id="KZ680218">
    <property type="protein sequence ID" value="PTB63893.1"/>
    <property type="molecule type" value="Genomic_DNA"/>
</dbReference>
<dbReference type="OrthoDB" id="5101730at2759"/>
<name>A0A2T4B3I3_9HYPO</name>
<gene>
    <name evidence="1" type="ORF">BBK36DRAFT_1143598</name>
</gene>